<dbReference type="AlphaFoldDB" id="A0AAD7RY28"/>
<dbReference type="Proteomes" id="UP001221898">
    <property type="component" value="Unassembled WGS sequence"/>
</dbReference>
<proteinExistence type="predicted"/>
<dbReference type="EMBL" id="JAINUG010000146">
    <property type="protein sequence ID" value="KAJ8392477.1"/>
    <property type="molecule type" value="Genomic_DNA"/>
</dbReference>
<evidence type="ECO:0000256" key="1">
    <source>
        <dbReference type="SAM" id="MobiDB-lite"/>
    </source>
</evidence>
<accession>A0AAD7RY28</accession>
<organism evidence="2 3">
    <name type="scientific">Aldrovandia affinis</name>
    <dbReference type="NCBI Taxonomy" id="143900"/>
    <lineage>
        <taxon>Eukaryota</taxon>
        <taxon>Metazoa</taxon>
        <taxon>Chordata</taxon>
        <taxon>Craniata</taxon>
        <taxon>Vertebrata</taxon>
        <taxon>Euteleostomi</taxon>
        <taxon>Actinopterygii</taxon>
        <taxon>Neopterygii</taxon>
        <taxon>Teleostei</taxon>
        <taxon>Notacanthiformes</taxon>
        <taxon>Halosauridae</taxon>
        <taxon>Aldrovandia</taxon>
    </lineage>
</organism>
<protein>
    <submittedName>
        <fullName evidence="2">Uncharacterized protein</fullName>
    </submittedName>
</protein>
<keyword evidence="3" id="KW-1185">Reference proteome</keyword>
<sequence length="137" mass="15122">MPGVLQDGCILLSVCLSRRRAGGPAVGQKLEEDLRKWRRASEETPDPSLFSCPSVCPSIAGRREAHGQQLGLRPDCSPPHRGTRKNHRESSFPLARAMTERVSQTGVSPHDSGTYDGRDRCFALTCHFHVLACTRLQ</sequence>
<comment type="caution">
    <text evidence="2">The sequence shown here is derived from an EMBL/GenBank/DDBJ whole genome shotgun (WGS) entry which is preliminary data.</text>
</comment>
<feature type="region of interest" description="Disordered" evidence="1">
    <location>
        <begin position="63"/>
        <end position="91"/>
    </location>
</feature>
<reference evidence="2" key="1">
    <citation type="journal article" date="2023" name="Science">
        <title>Genome structures resolve the early diversification of teleost fishes.</title>
        <authorList>
            <person name="Parey E."/>
            <person name="Louis A."/>
            <person name="Montfort J."/>
            <person name="Bouchez O."/>
            <person name="Roques C."/>
            <person name="Iampietro C."/>
            <person name="Lluch J."/>
            <person name="Castinel A."/>
            <person name="Donnadieu C."/>
            <person name="Desvignes T."/>
            <person name="Floi Bucao C."/>
            <person name="Jouanno E."/>
            <person name="Wen M."/>
            <person name="Mejri S."/>
            <person name="Dirks R."/>
            <person name="Jansen H."/>
            <person name="Henkel C."/>
            <person name="Chen W.J."/>
            <person name="Zahm M."/>
            <person name="Cabau C."/>
            <person name="Klopp C."/>
            <person name="Thompson A.W."/>
            <person name="Robinson-Rechavi M."/>
            <person name="Braasch I."/>
            <person name="Lecointre G."/>
            <person name="Bobe J."/>
            <person name="Postlethwait J.H."/>
            <person name="Berthelot C."/>
            <person name="Roest Crollius H."/>
            <person name="Guiguen Y."/>
        </authorList>
    </citation>
    <scope>NUCLEOTIDE SEQUENCE</scope>
    <source>
        <strain evidence="2">NC1722</strain>
    </source>
</reference>
<gene>
    <name evidence="2" type="ORF">AAFF_G00076020</name>
</gene>
<evidence type="ECO:0000313" key="2">
    <source>
        <dbReference type="EMBL" id="KAJ8392477.1"/>
    </source>
</evidence>
<evidence type="ECO:0000313" key="3">
    <source>
        <dbReference type="Proteomes" id="UP001221898"/>
    </source>
</evidence>
<name>A0AAD7RY28_9TELE</name>